<dbReference type="AlphaFoldDB" id="M3D0I8"/>
<feature type="region of interest" description="Disordered" evidence="5">
    <location>
        <begin position="135"/>
        <end position="159"/>
    </location>
</feature>
<dbReference type="OrthoDB" id="18595at2759"/>
<evidence type="ECO:0000256" key="5">
    <source>
        <dbReference type="SAM" id="MobiDB-lite"/>
    </source>
</evidence>
<dbReference type="EMBL" id="KB456268">
    <property type="protein sequence ID" value="EMF09983.1"/>
    <property type="molecule type" value="Genomic_DNA"/>
</dbReference>
<dbReference type="RefSeq" id="XP_016758104.1">
    <property type="nucleotide sequence ID" value="XM_016906569.1"/>
</dbReference>
<dbReference type="GeneID" id="27903706"/>
<dbReference type="GO" id="GO:0005739">
    <property type="term" value="C:mitochondrion"/>
    <property type="evidence" value="ECO:0007669"/>
    <property type="project" value="UniProtKB-SubCell"/>
</dbReference>
<evidence type="ECO:0000256" key="3">
    <source>
        <dbReference type="ARBA" id="ARBA00023128"/>
    </source>
</evidence>
<dbReference type="Pfam" id="PF09597">
    <property type="entry name" value="SAM_Ribosomal_mS41"/>
    <property type="match status" value="1"/>
</dbReference>
<keyword evidence="3" id="KW-0496">Mitochondrion</keyword>
<feature type="compositionally biased region" description="Polar residues" evidence="5">
    <location>
        <begin position="147"/>
        <end position="156"/>
    </location>
</feature>
<gene>
    <name evidence="7" type="ORF">SEPMUDRAFT_151061</name>
</gene>
<dbReference type="STRING" id="692275.M3D0I8"/>
<keyword evidence="8" id="KW-1185">Reference proteome</keyword>
<dbReference type="InterPro" id="IPR019083">
    <property type="entry name" value="SAM_Ribosomal_mS41"/>
</dbReference>
<proteinExistence type="inferred from homology"/>
<dbReference type="SMART" id="SM01238">
    <property type="entry name" value="IGR"/>
    <property type="match status" value="1"/>
</dbReference>
<comment type="subcellular location">
    <subcellularLocation>
        <location evidence="1">Mitochondrion</location>
    </subcellularLocation>
</comment>
<dbReference type="PANTHER" id="PTHR28235:SF1">
    <property type="entry name" value="SMALL RIBOSOMAL SUBUNIT PROTEIN MS41"/>
    <property type="match status" value="1"/>
</dbReference>
<feature type="domain" description="Small ribosomal subunit protein mS41 SAM" evidence="6">
    <location>
        <begin position="50"/>
        <end position="106"/>
    </location>
</feature>
<dbReference type="PANTHER" id="PTHR28235">
    <property type="entry name" value="PROTEIN FYV4, MITOCHONDRIAL"/>
    <property type="match status" value="1"/>
</dbReference>
<protein>
    <recommendedName>
        <fullName evidence="4">Small ribosomal subunit protein mS41</fullName>
    </recommendedName>
</protein>
<evidence type="ECO:0000256" key="4">
    <source>
        <dbReference type="ARBA" id="ARBA00035129"/>
    </source>
</evidence>
<evidence type="ECO:0000256" key="1">
    <source>
        <dbReference type="ARBA" id="ARBA00004173"/>
    </source>
</evidence>
<evidence type="ECO:0000313" key="8">
    <source>
        <dbReference type="Proteomes" id="UP000016931"/>
    </source>
</evidence>
<evidence type="ECO:0000259" key="6">
    <source>
        <dbReference type="SMART" id="SM01238"/>
    </source>
</evidence>
<dbReference type="HOGENOM" id="CLU_087049_0_0_1"/>
<name>M3D0I8_SPHMS</name>
<dbReference type="eggNOG" id="ENOG502SCMV">
    <property type="taxonomic scope" value="Eukaryota"/>
</dbReference>
<evidence type="ECO:0000313" key="7">
    <source>
        <dbReference type="EMBL" id="EMF09983.1"/>
    </source>
</evidence>
<dbReference type="InterPro" id="IPR039603">
    <property type="entry name" value="Ribosomal_mS41"/>
</dbReference>
<accession>M3D0I8</accession>
<reference evidence="7 8" key="1">
    <citation type="journal article" date="2012" name="PLoS Pathog.">
        <title>Diverse lifestyles and strategies of plant pathogenesis encoded in the genomes of eighteen Dothideomycetes fungi.</title>
        <authorList>
            <person name="Ohm R.A."/>
            <person name="Feau N."/>
            <person name="Henrissat B."/>
            <person name="Schoch C.L."/>
            <person name="Horwitz B.A."/>
            <person name="Barry K.W."/>
            <person name="Condon B.J."/>
            <person name="Copeland A.C."/>
            <person name="Dhillon B."/>
            <person name="Glaser F."/>
            <person name="Hesse C.N."/>
            <person name="Kosti I."/>
            <person name="LaButti K."/>
            <person name="Lindquist E.A."/>
            <person name="Lucas S."/>
            <person name="Salamov A.A."/>
            <person name="Bradshaw R.E."/>
            <person name="Ciuffetti L."/>
            <person name="Hamelin R.C."/>
            <person name="Kema G.H.J."/>
            <person name="Lawrence C."/>
            <person name="Scott J.A."/>
            <person name="Spatafora J.W."/>
            <person name="Turgeon B.G."/>
            <person name="de Wit P.J.G.M."/>
            <person name="Zhong S."/>
            <person name="Goodwin S.B."/>
            <person name="Grigoriev I.V."/>
        </authorList>
    </citation>
    <scope>NUCLEOTIDE SEQUENCE [LARGE SCALE GENOMIC DNA]</scope>
    <source>
        <strain evidence="7 8">SO2202</strain>
    </source>
</reference>
<feature type="region of interest" description="Disordered" evidence="5">
    <location>
        <begin position="267"/>
        <end position="294"/>
    </location>
</feature>
<dbReference type="Proteomes" id="UP000016931">
    <property type="component" value="Unassembled WGS sequence"/>
</dbReference>
<comment type="similarity">
    <text evidence="2">Belongs to the mitochondrion-specific ribosomal protein mS41 family.</text>
</comment>
<evidence type="ECO:0000256" key="2">
    <source>
        <dbReference type="ARBA" id="ARBA00010492"/>
    </source>
</evidence>
<dbReference type="OMA" id="HEAKIPS"/>
<organism evidence="7 8">
    <name type="scientific">Sphaerulina musiva (strain SO2202)</name>
    <name type="common">Poplar stem canker fungus</name>
    <name type="synonym">Septoria musiva</name>
    <dbReference type="NCBI Taxonomy" id="692275"/>
    <lineage>
        <taxon>Eukaryota</taxon>
        <taxon>Fungi</taxon>
        <taxon>Dikarya</taxon>
        <taxon>Ascomycota</taxon>
        <taxon>Pezizomycotina</taxon>
        <taxon>Dothideomycetes</taxon>
        <taxon>Dothideomycetidae</taxon>
        <taxon>Mycosphaerellales</taxon>
        <taxon>Mycosphaerellaceae</taxon>
        <taxon>Sphaerulina</taxon>
    </lineage>
</organism>
<sequence length="294" mass="32705">MALRRPLALLQLPTSLRTAATPACTQCRSLHALNKPSLRIPPPIPFVPDVPTFLTLIGRDMIKHEAKIPSWEALFTLSSEQLKESGLEPPRARRYLLWWRERFRRGIYGVGGDVKHTTKIGNQVAAELRIVQVPESGRKQQQQQQQNSTSPATLTNDAGVGNLRITRVGKSGQHSPATLTKDAGYVKVISNMRPHFVKEIYEGKVKELSILNRLAPSPIVQKNQVSKVKGMKIAGSNTIAGTGVEYIRGRKGVAVLKTREGLWEQRRGHKVDGGERRKAEVRAKRAAAERKNAR</sequence>